<organism evidence="1 2">
    <name type="scientific">Arabidopsis thaliana x Arabidopsis arenosa</name>
    <dbReference type="NCBI Taxonomy" id="1240361"/>
    <lineage>
        <taxon>Eukaryota</taxon>
        <taxon>Viridiplantae</taxon>
        <taxon>Streptophyta</taxon>
        <taxon>Embryophyta</taxon>
        <taxon>Tracheophyta</taxon>
        <taxon>Spermatophyta</taxon>
        <taxon>Magnoliopsida</taxon>
        <taxon>eudicotyledons</taxon>
        <taxon>Gunneridae</taxon>
        <taxon>Pentapetalae</taxon>
        <taxon>rosids</taxon>
        <taxon>malvids</taxon>
        <taxon>Brassicales</taxon>
        <taxon>Brassicaceae</taxon>
        <taxon>Camelineae</taxon>
        <taxon>Arabidopsis</taxon>
    </lineage>
</organism>
<accession>A0A8T2A9H7</accession>
<name>A0A8T2A9H7_9BRAS</name>
<protein>
    <submittedName>
        <fullName evidence="1">Uncharacterized protein</fullName>
    </submittedName>
</protein>
<evidence type="ECO:0000313" key="2">
    <source>
        <dbReference type="Proteomes" id="UP000694240"/>
    </source>
</evidence>
<proteinExistence type="predicted"/>
<comment type="caution">
    <text evidence="1">The sequence shown here is derived from an EMBL/GenBank/DDBJ whole genome shotgun (WGS) entry which is preliminary data.</text>
</comment>
<dbReference type="EMBL" id="JAEFBK010000009">
    <property type="protein sequence ID" value="KAG7569778.1"/>
    <property type="molecule type" value="Genomic_DNA"/>
</dbReference>
<dbReference type="Proteomes" id="UP000694240">
    <property type="component" value="Chromosome 9"/>
</dbReference>
<gene>
    <name evidence="1" type="ORF">ISN45_Aa04g024660</name>
</gene>
<dbReference type="AlphaFoldDB" id="A0A8T2A9H7"/>
<reference evidence="1 2" key="1">
    <citation type="submission" date="2020-12" db="EMBL/GenBank/DDBJ databases">
        <title>Concerted genomic and epigenomic changes stabilize Arabidopsis allopolyploids.</title>
        <authorList>
            <person name="Chen Z."/>
        </authorList>
    </citation>
    <scope>NUCLEOTIDE SEQUENCE [LARGE SCALE GENOMIC DNA]</scope>
    <source>
        <strain evidence="1">Allo738</strain>
        <tissue evidence="1">Leaf</tissue>
    </source>
</reference>
<sequence>MVILKLSEIYVFEKVKFRDDETWLAFELVLLETRCSMDFVSKGRLIEGSLS</sequence>
<evidence type="ECO:0000313" key="1">
    <source>
        <dbReference type="EMBL" id="KAG7569778.1"/>
    </source>
</evidence>
<keyword evidence="2" id="KW-1185">Reference proteome</keyword>